<proteinExistence type="predicted"/>
<evidence type="ECO:0000313" key="2">
    <source>
        <dbReference type="Proteomes" id="UP000627464"/>
    </source>
</evidence>
<accession>A0ABQ1GZK6</accession>
<reference evidence="2" key="1">
    <citation type="journal article" date="2019" name="Int. J. Syst. Evol. Microbiol.">
        <title>The Global Catalogue of Microorganisms (GCM) 10K type strain sequencing project: providing services to taxonomists for standard genome sequencing and annotation.</title>
        <authorList>
            <consortium name="The Broad Institute Genomics Platform"/>
            <consortium name="The Broad Institute Genome Sequencing Center for Infectious Disease"/>
            <person name="Wu L."/>
            <person name="Ma J."/>
        </authorList>
    </citation>
    <scope>NUCLEOTIDE SEQUENCE [LARGE SCALE GENOMIC DNA]</scope>
    <source>
        <strain evidence="2">CGMCC 1.12806</strain>
    </source>
</reference>
<name>A0ABQ1GZK6_9GAMM</name>
<gene>
    <name evidence="1" type="ORF">GCM10011328_30820</name>
</gene>
<organism evidence="1 2">
    <name type="scientific">Hafnia psychrotolerans</name>
    <dbReference type="NCBI Taxonomy" id="1477018"/>
    <lineage>
        <taxon>Bacteria</taxon>
        <taxon>Pseudomonadati</taxon>
        <taxon>Pseudomonadota</taxon>
        <taxon>Gammaproteobacteria</taxon>
        <taxon>Enterobacterales</taxon>
        <taxon>Hafniaceae</taxon>
        <taxon>Hafnia</taxon>
    </lineage>
</organism>
<keyword evidence="2" id="KW-1185">Reference proteome</keyword>
<comment type="caution">
    <text evidence="1">The sequence shown here is derived from an EMBL/GenBank/DDBJ whole genome shotgun (WGS) entry which is preliminary data.</text>
</comment>
<dbReference type="EMBL" id="BMFZ01000008">
    <property type="protein sequence ID" value="GGA53094.1"/>
    <property type="molecule type" value="Genomic_DNA"/>
</dbReference>
<dbReference type="Proteomes" id="UP000627464">
    <property type="component" value="Unassembled WGS sequence"/>
</dbReference>
<evidence type="ECO:0000313" key="1">
    <source>
        <dbReference type="EMBL" id="GGA53094.1"/>
    </source>
</evidence>
<protein>
    <submittedName>
        <fullName evidence="1">Uncharacterized protein</fullName>
    </submittedName>
</protein>
<sequence>MAKSYRIGVVCNREITIKIGIGIRLGIRHKSEFRINHYKHKVIHFPQLPPAVKNRGITVHINMTQEIFVPGAVLVTTTAFCS</sequence>